<keyword evidence="7" id="KW-1185">Reference proteome</keyword>
<sequence length="330" mass="36358">MTIAFYSAQPFEQRWFDELRGHHQITYIPEALTLETASKAAGHQAVCAFVNDDLSRPVLQQLRRLGIGVLGMRCVGLDNVDQHALCDLDMTLLHIPGYSPFSVAEQAIGLLLGLIRHLPEAHNRVTTGNFSINGLVGTDLHGKTVGVIGTGRIGKAFLHIVQGFGCKVLAYDIGPDRRLVESGVVYVPLRELLQQADIVSLHCALTPLTTYLINAKTLPLLKPGAFLVNTGRGKLVHTEALLDALDAGQLAGYAADVYEGERTYFHYDYADQPITDALLNRLRTHPRVLLTAHQGFLTDEALRQIARSMLNQFSFYDNQQTALITRASMC</sequence>
<dbReference type="AlphaFoldDB" id="A0A4Q2UCW3"/>
<protein>
    <submittedName>
        <fullName evidence="6">2-hydroxyacid dehydrogenase</fullName>
    </submittedName>
</protein>
<evidence type="ECO:0000313" key="6">
    <source>
        <dbReference type="EMBL" id="RYC66887.1"/>
    </source>
</evidence>
<comment type="similarity">
    <text evidence="1 3">Belongs to the D-isomer specific 2-hydroxyacid dehydrogenase family.</text>
</comment>
<feature type="domain" description="D-isomer specific 2-hydroxyacid dehydrogenase NAD-binding" evidence="5">
    <location>
        <begin position="108"/>
        <end position="295"/>
    </location>
</feature>
<gene>
    <name evidence="6" type="ORF">EQG79_27690</name>
</gene>
<dbReference type="EMBL" id="SBLB01000011">
    <property type="protein sequence ID" value="RYC66887.1"/>
    <property type="molecule type" value="Genomic_DNA"/>
</dbReference>
<name>A0A4Q2UCW3_9BACT</name>
<dbReference type="RefSeq" id="WP_077922028.1">
    <property type="nucleotide sequence ID" value="NZ_SBLB01000011.1"/>
</dbReference>
<proteinExistence type="inferred from homology"/>
<evidence type="ECO:0000256" key="3">
    <source>
        <dbReference type="RuleBase" id="RU003719"/>
    </source>
</evidence>
<organism evidence="6 7">
    <name type="scientific">Spirosoma sordidisoli</name>
    <dbReference type="NCBI Taxonomy" id="2502893"/>
    <lineage>
        <taxon>Bacteria</taxon>
        <taxon>Pseudomonadati</taxon>
        <taxon>Bacteroidota</taxon>
        <taxon>Cytophagia</taxon>
        <taxon>Cytophagales</taxon>
        <taxon>Cytophagaceae</taxon>
        <taxon>Spirosoma</taxon>
    </lineage>
</organism>
<accession>A0A4Q2UCW3</accession>
<evidence type="ECO:0000313" key="7">
    <source>
        <dbReference type="Proteomes" id="UP000290407"/>
    </source>
</evidence>
<dbReference type="SUPFAM" id="SSF51735">
    <property type="entry name" value="NAD(P)-binding Rossmann-fold domains"/>
    <property type="match status" value="1"/>
</dbReference>
<dbReference type="InterPro" id="IPR006140">
    <property type="entry name" value="D-isomer_DH_NAD-bd"/>
</dbReference>
<dbReference type="GO" id="GO:0016616">
    <property type="term" value="F:oxidoreductase activity, acting on the CH-OH group of donors, NAD or NADP as acceptor"/>
    <property type="evidence" value="ECO:0007669"/>
    <property type="project" value="InterPro"/>
</dbReference>
<dbReference type="PANTHER" id="PTHR43026:SF1">
    <property type="entry name" value="2-HYDROXYACID DEHYDROGENASE HOMOLOG 1-RELATED"/>
    <property type="match status" value="1"/>
</dbReference>
<dbReference type="GO" id="GO:0051287">
    <property type="term" value="F:NAD binding"/>
    <property type="evidence" value="ECO:0007669"/>
    <property type="project" value="InterPro"/>
</dbReference>
<dbReference type="Gene3D" id="3.40.50.720">
    <property type="entry name" value="NAD(P)-binding Rossmann-like Domain"/>
    <property type="match status" value="2"/>
</dbReference>
<dbReference type="InterPro" id="IPR036291">
    <property type="entry name" value="NAD(P)-bd_dom_sf"/>
</dbReference>
<reference evidence="6 7" key="1">
    <citation type="submission" date="2019-01" db="EMBL/GenBank/DDBJ databases">
        <title>Spirosoma flava sp. nov., a propanil-degrading bacterium isolated from herbicide-contaminated soil.</title>
        <authorList>
            <person name="Zhang L."/>
            <person name="Jiang J.-D."/>
        </authorList>
    </citation>
    <scope>NUCLEOTIDE SEQUENCE [LARGE SCALE GENOMIC DNA]</scope>
    <source>
        <strain evidence="6 7">TY50</strain>
    </source>
</reference>
<dbReference type="Proteomes" id="UP000290407">
    <property type="component" value="Unassembled WGS sequence"/>
</dbReference>
<dbReference type="InterPro" id="IPR006139">
    <property type="entry name" value="D-isomer_2_OHA_DH_cat_dom"/>
</dbReference>
<dbReference type="PROSITE" id="PS00065">
    <property type="entry name" value="D_2_HYDROXYACID_DH_1"/>
    <property type="match status" value="1"/>
</dbReference>
<dbReference type="PANTHER" id="PTHR43026">
    <property type="entry name" value="2-HYDROXYACID DEHYDROGENASE HOMOLOG 1-RELATED"/>
    <property type="match status" value="1"/>
</dbReference>
<dbReference type="SUPFAM" id="SSF52283">
    <property type="entry name" value="Formate/glycerate dehydrogenase catalytic domain-like"/>
    <property type="match status" value="1"/>
</dbReference>
<dbReference type="InterPro" id="IPR058205">
    <property type="entry name" value="D-LDH-like"/>
</dbReference>
<dbReference type="Pfam" id="PF00389">
    <property type="entry name" value="2-Hacid_dh"/>
    <property type="match status" value="1"/>
</dbReference>
<comment type="caution">
    <text evidence="6">The sequence shown here is derived from an EMBL/GenBank/DDBJ whole genome shotgun (WGS) entry which is preliminary data.</text>
</comment>
<keyword evidence="3" id="KW-0560">Oxidoreductase</keyword>
<evidence type="ECO:0000256" key="2">
    <source>
        <dbReference type="ARBA" id="ARBA00023027"/>
    </source>
</evidence>
<dbReference type="CDD" id="cd12183">
    <property type="entry name" value="LDH_like_2"/>
    <property type="match status" value="1"/>
</dbReference>
<evidence type="ECO:0000256" key="1">
    <source>
        <dbReference type="ARBA" id="ARBA00005854"/>
    </source>
</evidence>
<evidence type="ECO:0000259" key="4">
    <source>
        <dbReference type="Pfam" id="PF00389"/>
    </source>
</evidence>
<dbReference type="InterPro" id="IPR029752">
    <property type="entry name" value="D-isomer_DH_CS1"/>
</dbReference>
<evidence type="ECO:0000259" key="5">
    <source>
        <dbReference type="Pfam" id="PF02826"/>
    </source>
</evidence>
<keyword evidence="2" id="KW-0520">NAD</keyword>
<dbReference type="Pfam" id="PF02826">
    <property type="entry name" value="2-Hacid_dh_C"/>
    <property type="match status" value="1"/>
</dbReference>
<feature type="domain" description="D-isomer specific 2-hydroxyacid dehydrogenase catalytic" evidence="4">
    <location>
        <begin position="9"/>
        <end position="314"/>
    </location>
</feature>